<evidence type="ECO:0000313" key="1">
    <source>
        <dbReference type="EMBL" id="NHN86196.1"/>
    </source>
</evidence>
<sequence>MARQVDLVISEDCLPGVIFNTELLRGYVGLVDGLVLPDDCEPAFGYVP</sequence>
<reference evidence="1 2" key="1">
    <citation type="journal article" date="2020" name="Int. J. Syst. Evol. Microbiol.">
        <title>Novel acetic acid bacteria from cider fermentations: Acetobacter conturbans sp. nov. and Acetobacter fallax sp. nov.</title>
        <authorList>
            <person name="Sombolestani A.S."/>
            <person name="Cleenwerck I."/>
            <person name="Cnockaert M."/>
            <person name="Borremans W."/>
            <person name="Wieme A.D."/>
            <person name="De Vuyst L."/>
            <person name="Vandamme P."/>
        </authorList>
    </citation>
    <scope>NUCLEOTIDE SEQUENCE [LARGE SCALE GENOMIC DNA]</scope>
    <source>
        <strain evidence="1 2">LMG 30640</strain>
    </source>
</reference>
<dbReference type="EMBL" id="WOTB01000028">
    <property type="protein sequence ID" value="NHN86196.1"/>
    <property type="molecule type" value="Genomic_DNA"/>
</dbReference>
<protein>
    <submittedName>
        <fullName evidence="1">DUF4089 domain-containing protein</fullName>
    </submittedName>
</protein>
<accession>A0ABX0JUK2</accession>
<gene>
    <name evidence="1" type="ORF">GOB93_16335</name>
</gene>
<proteinExistence type="predicted"/>
<comment type="caution">
    <text evidence="1">The sequence shown here is derived from an EMBL/GenBank/DDBJ whole genome shotgun (WGS) entry which is preliminary data.</text>
</comment>
<dbReference type="Proteomes" id="UP000635278">
    <property type="component" value="Unassembled WGS sequence"/>
</dbReference>
<name>A0ABX0JUK2_9PROT</name>
<evidence type="ECO:0000313" key="2">
    <source>
        <dbReference type="Proteomes" id="UP000635278"/>
    </source>
</evidence>
<keyword evidence="2" id="KW-1185">Reference proteome</keyword>
<organism evidence="1 2">
    <name type="scientific">Acetobacter musti</name>
    <dbReference type="NCBI Taxonomy" id="864732"/>
    <lineage>
        <taxon>Bacteria</taxon>
        <taxon>Pseudomonadati</taxon>
        <taxon>Pseudomonadota</taxon>
        <taxon>Alphaproteobacteria</taxon>
        <taxon>Acetobacterales</taxon>
        <taxon>Acetobacteraceae</taxon>
        <taxon>Acetobacter</taxon>
    </lineage>
</organism>